<accession>A0A6L2PVA0</accession>
<keyword evidence="10" id="KW-0472">Membrane</keyword>
<keyword evidence="4 8" id="KW-0479">Metal-binding</keyword>
<keyword evidence="6 8" id="KW-0408">Iron</keyword>
<dbReference type="Gene3D" id="1.10.630.10">
    <property type="entry name" value="Cytochrome P450"/>
    <property type="match status" value="1"/>
</dbReference>
<sequence>MEEAVEHQVWLVGKEVAARDHKMFWLVTVICLILYLLWTDVKKPRGYPPGPTWMPVVGNYFWFRQQKLNLGYYHLVWASLSTKYGPVVGLRLGRDCVVTVSGYDAIRDVLLRDEFDGRPDGFFFRLRTFGKRLGVVFTDGPLWQEQRRFCLQHLRKLGLGRRSMEEQIEAEAQDLVVTLQSKCNDGSTPLQLHDAFNVCVLNSLWAMLAGYRFALNDKRLMELLDIVHTSFRMIDASGGLLNQMPFLRFIAPNLSGYNQLLAILNRMWSFLKETISEHRKTFSPDCTRDLIDSFLEEMEVRKKETDSTFNELQLVALCLDLFMAGSETTSNTLGFAMLYMLLYPDIQRCAQDELDNVVGRSRQPCLQDRPRLCYVESVIMEVQRLVSIAPLGIPHRATKDSILMGHFIPEGATVLISIWSLHMDRKHWGDPEVFRPDRFLNEPGGIVQDDWFVPFGFGKRRCLGETLARSSLFLFFSTLLHNFSISVPSGYPTPSPDSYDGITLSPKPFYARLVPRI</sequence>
<dbReference type="OrthoDB" id="1055148at2759"/>
<dbReference type="InterPro" id="IPR002401">
    <property type="entry name" value="Cyt_P450_E_grp-I"/>
</dbReference>
<comment type="cofactor">
    <cofactor evidence="1 8">
        <name>heme</name>
        <dbReference type="ChEBI" id="CHEBI:30413"/>
    </cofactor>
</comment>
<proteinExistence type="inferred from homology"/>
<dbReference type="PANTHER" id="PTHR24300:SF376">
    <property type="entry name" value="CYTOCHROME P450 15A1"/>
    <property type="match status" value="1"/>
</dbReference>
<dbReference type="GO" id="GO:0020037">
    <property type="term" value="F:heme binding"/>
    <property type="evidence" value="ECO:0007669"/>
    <property type="project" value="InterPro"/>
</dbReference>
<evidence type="ECO:0000256" key="4">
    <source>
        <dbReference type="ARBA" id="ARBA00022723"/>
    </source>
</evidence>
<keyword evidence="7 9" id="KW-0503">Monooxygenase</keyword>
<evidence type="ECO:0000313" key="11">
    <source>
        <dbReference type="EMBL" id="GFG36466.1"/>
    </source>
</evidence>
<comment type="similarity">
    <text evidence="2 9">Belongs to the cytochrome P450 family.</text>
</comment>
<keyword evidence="10" id="KW-1133">Transmembrane helix</keyword>
<evidence type="ECO:0000256" key="8">
    <source>
        <dbReference type="PIRSR" id="PIRSR602401-1"/>
    </source>
</evidence>
<evidence type="ECO:0000313" key="12">
    <source>
        <dbReference type="Proteomes" id="UP000502823"/>
    </source>
</evidence>
<evidence type="ECO:0008006" key="13">
    <source>
        <dbReference type="Google" id="ProtNLM"/>
    </source>
</evidence>
<dbReference type="GO" id="GO:0016712">
    <property type="term" value="F:oxidoreductase activity, acting on paired donors, with incorporation or reduction of molecular oxygen, reduced flavin or flavoprotein as one donor, and incorporation of one atom of oxygen"/>
    <property type="evidence" value="ECO:0007669"/>
    <property type="project" value="TreeGrafter"/>
</dbReference>
<name>A0A6L2PVA0_COPFO</name>
<keyword evidence="10" id="KW-0812">Transmembrane</keyword>
<dbReference type="GO" id="GO:0006082">
    <property type="term" value="P:organic acid metabolic process"/>
    <property type="evidence" value="ECO:0007669"/>
    <property type="project" value="TreeGrafter"/>
</dbReference>
<dbReference type="EMBL" id="BLKM01009392">
    <property type="protein sequence ID" value="GFG36466.1"/>
    <property type="molecule type" value="Genomic_DNA"/>
</dbReference>
<feature type="transmembrane region" description="Helical" evidence="10">
    <location>
        <begin position="23"/>
        <end position="41"/>
    </location>
</feature>
<dbReference type="PRINTS" id="PR00463">
    <property type="entry name" value="EP450I"/>
</dbReference>
<evidence type="ECO:0000256" key="7">
    <source>
        <dbReference type="ARBA" id="ARBA00023033"/>
    </source>
</evidence>
<evidence type="ECO:0000256" key="9">
    <source>
        <dbReference type="RuleBase" id="RU000461"/>
    </source>
</evidence>
<evidence type="ECO:0000256" key="5">
    <source>
        <dbReference type="ARBA" id="ARBA00023002"/>
    </source>
</evidence>
<keyword evidence="12" id="KW-1185">Reference proteome</keyword>
<dbReference type="FunFam" id="1.10.630.10:FF:000036">
    <property type="entry name" value="CYtochrome P450 family"/>
    <property type="match status" value="1"/>
</dbReference>
<dbReference type="PANTHER" id="PTHR24300">
    <property type="entry name" value="CYTOCHROME P450 508A4-RELATED"/>
    <property type="match status" value="1"/>
</dbReference>
<keyword evidence="3 8" id="KW-0349">Heme</keyword>
<reference evidence="12" key="1">
    <citation type="submission" date="2020-01" db="EMBL/GenBank/DDBJ databases">
        <title>Draft genome sequence of the Termite Coptotermes fromosanus.</title>
        <authorList>
            <person name="Itakura S."/>
            <person name="Yosikawa Y."/>
            <person name="Umezawa K."/>
        </authorList>
    </citation>
    <scope>NUCLEOTIDE SEQUENCE [LARGE SCALE GENOMIC DNA]</scope>
</reference>
<dbReference type="GO" id="GO:0005737">
    <property type="term" value="C:cytoplasm"/>
    <property type="evidence" value="ECO:0007669"/>
    <property type="project" value="TreeGrafter"/>
</dbReference>
<evidence type="ECO:0000256" key="6">
    <source>
        <dbReference type="ARBA" id="ARBA00023004"/>
    </source>
</evidence>
<dbReference type="PROSITE" id="PS00086">
    <property type="entry name" value="CYTOCHROME_P450"/>
    <property type="match status" value="1"/>
</dbReference>
<dbReference type="InterPro" id="IPR001128">
    <property type="entry name" value="Cyt_P450"/>
</dbReference>
<dbReference type="InParanoid" id="A0A6L2PVA0"/>
<dbReference type="CDD" id="cd20651">
    <property type="entry name" value="CYP15A1-like"/>
    <property type="match status" value="1"/>
</dbReference>
<dbReference type="InterPro" id="IPR050182">
    <property type="entry name" value="Cytochrome_P450_fam2"/>
</dbReference>
<evidence type="ECO:0000256" key="3">
    <source>
        <dbReference type="ARBA" id="ARBA00022617"/>
    </source>
</evidence>
<dbReference type="GO" id="GO:0008395">
    <property type="term" value="F:steroid hydroxylase activity"/>
    <property type="evidence" value="ECO:0007669"/>
    <property type="project" value="TreeGrafter"/>
</dbReference>
<dbReference type="PRINTS" id="PR00385">
    <property type="entry name" value="P450"/>
</dbReference>
<protein>
    <recommendedName>
        <fullName evidence="13">Cytochrome P450</fullName>
    </recommendedName>
</protein>
<comment type="caution">
    <text evidence="11">The sequence shown here is derived from an EMBL/GenBank/DDBJ whole genome shotgun (WGS) entry which is preliminary data.</text>
</comment>
<dbReference type="SUPFAM" id="SSF48264">
    <property type="entry name" value="Cytochrome P450"/>
    <property type="match status" value="1"/>
</dbReference>
<dbReference type="InterPro" id="IPR036396">
    <property type="entry name" value="Cyt_P450_sf"/>
</dbReference>
<dbReference type="GO" id="GO:0005506">
    <property type="term" value="F:iron ion binding"/>
    <property type="evidence" value="ECO:0007669"/>
    <property type="project" value="InterPro"/>
</dbReference>
<gene>
    <name evidence="11" type="ORF">Cfor_12717</name>
</gene>
<organism evidence="11 12">
    <name type="scientific">Coptotermes formosanus</name>
    <name type="common">Formosan subterranean termite</name>
    <dbReference type="NCBI Taxonomy" id="36987"/>
    <lineage>
        <taxon>Eukaryota</taxon>
        <taxon>Metazoa</taxon>
        <taxon>Ecdysozoa</taxon>
        <taxon>Arthropoda</taxon>
        <taxon>Hexapoda</taxon>
        <taxon>Insecta</taxon>
        <taxon>Pterygota</taxon>
        <taxon>Neoptera</taxon>
        <taxon>Polyneoptera</taxon>
        <taxon>Dictyoptera</taxon>
        <taxon>Blattodea</taxon>
        <taxon>Blattoidea</taxon>
        <taxon>Termitoidae</taxon>
        <taxon>Rhinotermitidae</taxon>
        <taxon>Coptotermes</taxon>
    </lineage>
</organism>
<dbReference type="AlphaFoldDB" id="A0A6L2PVA0"/>
<dbReference type="GO" id="GO:0006805">
    <property type="term" value="P:xenobiotic metabolic process"/>
    <property type="evidence" value="ECO:0007669"/>
    <property type="project" value="TreeGrafter"/>
</dbReference>
<dbReference type="Proteomes" id="UP000502823">
    <property type="component" value="Unassembled WGS sequence"/>
</dbReference>
<dbReference type="Pfam" id="PF00067">
    <property type="entry name" value="p450"/>
    <property type="match status" value="1"/>
</dbReference>
<feature type="binding site" description="axial binding residue" evidence="8">
    <location>
        <position position="462"/>
    </location>
    <ligand>
        <name>heme</name>
        <dbReference type="ChEBI" id="CHEBI:30413"/>
    </ligand>
    <ligandPart>
        <name>Fe</name>
        <dbReference type="ChEBI" id="CHEBI:18248"/>
    </ligandPart>
</feature>
<evidence type="ECO:0000256" key="2">
    <source>
        <dbReference type="ARBA" id="ARBA00010617"/>
    </source>
</evidence>
<evidence type="ECO:0000256" key="1">
    <source>
        <dbReference type="ARBA" id="ARBA00001971"/>
    </source>
</evidence>
<dbReference type="InterPro" id="IPR017972">
    <property type="entry name" value="Cyt_P450_CS"/>
</dbReference>
<evidence type="ECO:0000256" key="10">
    <source>
        <dbReference type="SAM" id="Phobius"/>
    </source>
</evidence>
<keyword evidence="5 9" id="KW-0560">Oxidoreductase</keyword>